<proteinExistence type="predicted"/>
<sequence length="67" mass="7466">MNESKISADQEAWDDISVDAFYELRLNPYEVFRRAFGNQCNDVVAWAQSSDVATDAGNLASNVHPES</sequence>
<reference evidence="1" key="1">
    <citation type="submission" date="2021-08" db="EMBL/GenBank/DDBJ databases">
        <title>Chromosome-Level Trichoderma cornu-damae using Hi-C Data.</title>
        <authorList>
            <person name="Kim C.S."/>
        </authorList>
    </citation>
    <scope>NUCLEOTIDE SEQUENCE</scope>
    <source>
        <strain evidence="1">KA19-0412C</strain>
    </source>
</reference>
<keyword evidence="2" id="KW-1185">Reference proteome</keyword>
<dbReference type="AlphaFoldDB" id="A0A9P8TTD0"/>
<name>A0A9P8TTD0_9HYPO</name>
<organism evidence="1 2">
    <name type="scientific">Trichoderma cornu-damae</name>
    <dbReference type="NCBI Taxonomy" id="654480"/>
    <lineage>
        <taxon>Eukaryota</taxon>
        <taxon>Fungi</taxon>
        <taxon>Dikarya</taxon>
        <taxon>Ascomycota</taxon>
        <taxon>Pezizomycotina</taxon>
        <taxon>Sordariomycetes</taxon>
        <taxon>Hypocreomycetidae</taxon>
        <taxon>Hypocreales</taxon>
        <taxon>Hypocreaceae</taxon>
        <taxon>Trichoderma</taxon>
    </lineage>
</organism>
<dbReference type="Proteomes" id="UP000827724">
    <property type="component" value="Unassembled WGS sequence"/>
</dbReference>
<evidence type="ECO:0000313" key="2">
    <source>
        <dbReference type="Proteomes" id="UP000827724"/>
    </source>
</evidence>
<comment type="caution">
    <text evidence="1">The sequence shown here is derived from an EMBL/GenBank/DDBJ whole genome shotgun (WGS) entry which is preliminary data.</text>
</comment>
<dbReference type="EMBL" id="JAIWOZ010000006">
    <property type="protein sequence ID" value="KAH6604133.1"/>
    <property type="molecule type" value="Genomic_DNA"/>
</dbReference>
<protein>
    <submittedName>
        <fullName evidence="1">Uncharacterized protein</fullName>
    </submittedName>
</protein>
<evidence type="ECO:0000313" key="1">
    <source>
        <dbReference type="EMBL" id="KAH6604133.1"/>
    </source>
</evidence>
<gene>
    <name evidence="1" type="ORF">Trco_007579</name>
</gene>
<accession>A0A9P8TTD0</accession>